<keyword evidence="2" id="KW-1185">Reference proteome</keyword>
<dbReference type="Proteomes" id="UP001431783">
    <property type="component" value="Unassembled WGS sequence"/>
</dbReference>
<accession>A0AAW1TUX3</accession>
<protein>
    <submittedName>
        <fullName evidence="1">Uncharacterized protein</fullName>
    </submittedName>
</protein>
<reference evidence="1 2" key="1">
    <citation type="submission" date="2023-03" db="EMBL/GenBank/DDBJ databases">
        <title>Genome insight into feeding habits of ladybird beetles.</title>
        <authorList>
            <person name="Li H.-S."/>
            <person name="Huang Y.-H."/>
            <person name="Pang H."/>
        </authorList>
    </citation>
    <scope>NUCLEOTIDE SEQUENCE [LARGE SCALE GENOMIC DNA]</scope>
    <source>
        <strain evidence="1">SYSU_2023b</strain>
        <tissue evidence="1">Whole body</tissue>
    </source>
</reference>
<proteinExistence type="predicted"/>
<sequence length="147" mass="17513">MSKHIDKLCRRTLNLEMKLCYLDIRKISQTIRQTKSFIKEKIPKNIFEEFSIRSNRSYEKRYKKLKESLQKKFNNLKFQTRHQTKGCENNNWFKNISKTIIPDDISKFLSLGPKFGIGPFGRLINMGRYLADVEDIIADQPEETKDY</sequence>
<gene>
    <name evidence="1" type="ORF">WA026_012905</name>
</gene>
<evidence type="ECO:0000313" key="2">
    <source>
        <dbReference type="Proteomes" id="UP001431783"/>
    </source>
</evidence>
<dbReference type="EMBL" id="JARQZJ010000006">
    <property type="protein sequence ID" value="KAK9871531.1"/>
    <property type="molecule type" value="Genomic_DNA"/>
</dbReference>
<dbReference type="AlphaFoldDB" id="A0AAW1TUX3"/>
<organism evidence="1 2">
    <name type="scientific">Henosepilachna vigintioctopunctata</name>
    <dbReference type="NCBI Taxonomy" id="420089"/>
    <lineage>
        <taxon>Eukaryota</taxon>
        <taxon>Metazoa</taxon>
        <taxon>Ecdysozoa</taxon>
        <taxon>Arthropoda</taxon>
        <taxon>Hexapoda</taxon>
        <taxon>Insecta</taxon>
        <taxon>Pterygota</taxon>
        <taxon>Neoptera</taxon>
        <taxon>Endopterygota</taxon>
        <taxon>Coleoptera</taxon>
        <taxon>Polyphaga</taxon>
        <taxon>Cucujiformia</taxon>
        <taxon>Coccinelloidea</taxon>
        <taxon>Coccinellidae</taxon>
        <taxon>Epilachninae</taxon>
        <taxon>Epilachnini</taxon>
        <taxon>Henosepilachna</taxon>
    </lineage>
</organism>
<evidence type="ECO:0000313" key="1">
    <source>
        <dbReference type="EMBL" id="KAK9871531.1"/>
    </source>
</evidence>
<comment type="caution">
    <text evidence="1">The sequence shown here is derived from an EMBL/GenBank/DDBJ whole genome shotgun (WGS) entry which is preliminary data.</text>
</comment>
<name>A0AAW1TUX3_9CUCU</name>